<gene>
    <name evidence="2" type="ORF">ACG01O_20475</name>
</gene>
<evidence type="ECO:0000313" key="2">
    <source>
        <dbReference type="EMBL" id="MFG6469011.1"/>
    </source>
</evidence>
<feature type="compositionally biased region" description="Basic and acidic residues" evidence="1">
    <location>
        <begin position="1"/>
        <end position="23"/>
    </location>
</feature>
<name>A0ABW7H459_9BURK</name>
<sequence length="46" mass="5210">MDLTRGRGDRAHSNEQPHRETDHQLYQPHAALIEAGRATAVSWSLE</sequence>
<feature type="region of interest" description="Disordered" evidence="1">
    <location>
        <begin position="1"/>
        <end position="27"/>
    </location>
</feature>
<organism evidence="2 3">
    <name type="scientific">Pelomonas baiyunensis</name>
    <dbReference type="NCBI Taxonomy" id="3299026"/>
    <lineage>
        <taxon>Bacteria</taxon>
        <taxon>Pseudomonadati</taxon>
        <taxon>Pseudomonadota</taxon>
        <taxon>Betaproteobacteria</taxon>
        <taxon>Burkholderiales</taxon>
        <taxon>Sphaerotilaceae</taxon>
        <taxon>Roseateles</taxon>
    </lineage>
</organism>
<comment type="caution">
    <text evidence="2">The sequence shown here is derived from an EMBL/GenBank/DDBJ whole genome shotgun (WGS) entry which is preliminary data.</text>
</comment>
<reference evidence="2 3" key="1">
    <citation type="submission" date="2024-08" db="EMBL/GenBank/DDBJ databases">
        <authorList>
            <person name="Lu H."/>
        </authorList>
    </citation>
    <scope>NUCLEOTIDE SEQUENCE [LARGE SCALE GENOMIC DNA]</scope>
    <source>
        <strain evidence="2 3">BYS87W</strain>
    </source>
</reference>
<evidence type="ECO:0000256" key="1">
    <source>
        <dbReference type="SAM" id="MobiDB-lite"/>
    </source>
</evidence>
<proteinExistence type="predicted"/>
<protein>
    <submittedName>
        <fullName evidence="2">Uncharacterized protein</fullName>
    </submittedName>
</protein>
<accession>A0ABW7H459</accession>
<dbReference type="EMBL" id="JBIGIB010000007">
    <property type="protein sequence ID" value="MFG6469011.1"/>
    <property type="molecule type" value="Genomic_DNA"/>
</dbReference>
<dbReference type="RefSeq" id="WP_394387267.1">
    <property type="nucleotide sequence ID" value="NZ_JBIGIB010000007.1"/>
</dbReference>
<keyword evidence="3" id="KW-1185">Reference proteome</keyword>
<dbReference type="Proteomes" id="UP001606303">
    <property type="component" value="Unassembled WGS sequence"/>
</dbReference>
<evidence type="ECO:0000313" key="3">
    <source>
        <dbReference type="Proteomes" id="UP001606303"/>
    </source>
</evidence>